<dbReference type="EMBL" id="DS547097">
    <property type="protein sequence ID" value="EDR10346.1"/>
    <property type="molecule type" value="Genomic_DNA"/>
</dbReference>
<evidence type="ECO:0000313" key="2">
    <source>
        <dbReference type="Proteomes" id="UP000001194"/>
    </source>
</evidence>
<keyword evidence="2" id="KW-1185">Reference proteome</keyword>
<sequence>MIHVNARVTQNFQVLSFDTSVPHNATLTALELARSMEEEQPRLRALDGLTLVSPSPSEAQNLIIAPPHPSLQLTWSLPPNMQLFEELSKRVSNLEKEDKIKAEKISNLEIEDGVKARQISSLQDHVADIKPLADAIHLRGLLDAWLREQGFGTGSGPRKAWIHNNKTRLSVASGIPEADLEDFLEHRFLGDTYAHVVKSDRMARSITLPQTTTTNYTSLGFSTHSSNTLLTTSWMTLNDWKITTLK</sequence>
<dbReference type="OrthoDB" id="3100060at2759"/>
<dbReference type="GeneID" id="6074692"/>
<dbReference type="HOGENOM" id="CLU_1094447_0_0_1"/>
<name>B0D4H8_LACBS</name>
<organism evidence="2">
    <name type="scientific">Laccaria bicolor (strain S238N-H82 / ATCC MYA-4686)</name>
    <name type="common">Bicoloured deceiver</name>
    <name type="synonym">Laccaria laccata var. bicolor</name>
    <dbReference type="NCBI Taxonomy" id="486041"/>
    <lineage>
        <taxon>Eukaryota</taxon>
        <taxon>Fungi</taxon>
        <taxon>Dikarya</taxon>
        <taxon>Basidiomycota</taxon>
        <taxon>Agaricomycotina</taxon>
        <taxon>Agaricomycetes</taxon>
        <taxon>Agaricomycetidae</taxon>
        <taxon>Agaricales</taxon>
        <taxon>Agaricineae</taxon>
        <taxon>Hydnangiaceae</taxon>
        <taxon>Laccaria</taxon>
    </lineage>
</organism>
<gene>
    <name evidence="1" type="ORF">LACBIDRAFT_325308</name>
</gene>
<protein>
    <submittedName>
        <fullName evidence="1">Predicted protein</fullName>
    </submittedName>
</protein>
<dbReference type="RefSeq" id="XP_001878796.1">
    <property type="nucleotide sequence ID" value="XM_001878761.1"/>
</dbReference>
<evidence type="ECO:0000313" key="1">
    <source>
        <dbReference type="EMBL" id="EDR10346.1"/>
    </source>
</evidence>
<dbReference type="AlphaFoldDB" id="B0D4H8"/>
<accession>B0D4H8</accession>
<dbReference type="KEGG" id="lbc:LACBIDRAFT_325308"/>
<dbReference type="Proteomes" id="UP000001194">
    <property type="component" value="Unassembled WGS sequence"/>
</dbReference>
<proteinExistence type="predicted"/>
<dbReference type="InParanoid" id="B0D4H8"/>
<reference evidence="1 2" key="1">
    <citation type="journal article" date="2008" name="Nature">
        <title>The genome of Laccaria bicolor provides insights into mycorrhizal symbiosis.</title>
        <authorList>
            <person name="Martin F."/>
            <person name="Aerts A."/>
            <person name="Ahren D."/>
            <person name="Brun A."/>
            <person name="Danchin E.G.J."/>
            <person name="Duchaussoy F."/>
            <person name="Gibon J."/>
            <person name="Kohler A."/>
            <person name="Lindquist E."/>
            <person name="Pereda V."/>
            <person name="Salamov A."/>
            <person name="Shapiro H.J."/>
            <person name="Wuyts J."/>
            <person name="Blaudez D."/>
            <person name="Buee M."/>
            <person name="Brokstein P."/>
            <person name="Canbaeck B."/>
            <person name="Cohen D."/>
            <person name="Courty P.E."/>
            <person name="Coutinho P.M."/>
            <person name="Delaruelle C."/>
            <person name="Detter J.C."/>
            <person name="Deveau A."/>
            <person name="DiFazio S."/>
            <person name="Duplessis S."/>
            <person name="Fraissinet-Tachet L."/>
            <person name="Lucic E."/>
            <person name="Frey-Klett P."/>
            <person name="Fourrey C."/>
            <person name="Feussner I."/>
            <person name="Gay G."/>
            <person name="Grimwood J."/>
            <person name="Hoegger P.J."/>
            <person name="Jain P."/>
            <person name="Kilaru S."/>
            <person name="Labbe J."/>
            <person name="Lin Y.C."/>
            <person name="Legue V."/>
            <person name="Le Tacon F."/>
            <person name="Marmeisse R."/>
            <person name="Melayah D."/>
            <person name="Montanini B."/>
            <person name="Muratet M."/>
            <person name="Nehls U."/>
            <person name="Niculita-Hirzel H."/>
            <person name="Oudot-Le Secq M.P."/>
            <person name="Peter M."/>
            <person name="Quesneville H."/>
            <person name="Rajashekar B."/>
            <person name="Reich M."/>
            <person name="Rouhier N."/>
            <person name="Schmutz J."/>
            <person name="Yin T."/>
            <person name="Chalot M."/>
            <person name="Henrissat B."/>
            <person name="Kuees U."/>
            <person name="Lucas S."/>
            <person name="Van de Peer Y."/>
            <person name="Podila G.K."/>
            <person name="Polle A."/>
            <person name="Pukkila P.J."/>
            <person name="Richardson P.M."/>
            <person name="Rouze P."/>
            <person name="Sanders I.R."/>
            <person name="Stajich J.E."/>
            <person name="Tunlid A."/>
            <person name="Tuskan G."/>
            <person name="Grigoriev I.V."/>
        </authorList>
    </citation>
    <scope>NUCLEOTIDE SEQUENCE [LARGE SCALE GENOMIC DNA]</scope>
    <source>
        <strain evidence="2">S238N-H82 / ATCC MYA-4686</strain>
    </source>
</reference>